<evidence type="ECO:0000313" key="2">
    <source>
        <dbReference type="EMBL" id="ELZ30106.1"/>
    </source>
</evidence>
<reference evidence="2 3" key="1">
    <citation type="journal article" date="2014" name="PLoS Genet.">
        <title>Phylogenetically driven sequencing of extremely halophilic archaea reveals strategies for static and dynamic osmo-response.</title>
        <authorList>
            <person name="Becker E.A."/>
            <person name="Seitzer P.M."/>
            <person name="Tritt A."/>
            <person name="Larsen D."/>
            <person name="Krusor M."/>
            <person name="Yao A.I."/>
            <person name="Wu D."/>
            <person name="Madern D."/>
            <person name="Eisen J.A."/>
            <person name="Darling A.E."/>
            <person name="Facciotti M.T."/>
        </authorList>
    </citation>
    <scope>NUCLEOTIDE SEQUENCE [LARGE SCALE GENOMIC DNA]</scope>
    <source>
        <strain evidence="2 3">JCM 10247</strain>
    </source>
</reference>
<dbReference type="Pfam" id="PF06197">
    <property type="entry name" value="DUF998"/>
    <property type="match status" value="1"/>
</dbReference>
<proteinExistence type="predicted"/>
<keyword evidence="1" id="KW-0472">Membrane</keyword>
<accession>M0D3L0</accession>
<feature type="transmembrane region" description="Helical" evidence="1">
    <location>
        <begin position="48"/>
        <end position="68"/>
    </location>
</feature>
<dbReference type="Proteomes" id="UP000011572">
    <property type="component" value="Unassembled WGS sequence"/>
</dbReference>
<keyword evidence="1" id="KW-1133">Transmembrane helix</keyword>
<evidence type="ECO:0000313" key="3">
    <source>
        <dbReference type="Proteomes" id="UP000011572"/>
    </source>
</evidence>
<keyword evidence="1" id="KW-0812">Transmembrane</keyword>
<sequence>MLLTGLIVIFSAYLLYRAMDRRGFPITLAIFGVGAFGVGVFPGNVAPWHGLFALLTFFMGGITVVFSTRVVSRPFSFLCGVFGGVSLLMLISVFFFGLIVAGPHPLEFLGAGGIERWVVYPLILWLLAFGGYLLAESDAAGDFAE</sequence>
<dbReference type="EMBL" id="AOIW01000066">
    <property type="protein sequence ID" value="ELZ30106.1"/>
    <property type="molecule type" value="Genomic_DNA"/>
</dbReference>
<dbReference type="AlphaFoldDB" id="M0D3L0"/>
<name>M0D3L0_9EURY</name>
<feature type="transmembrane region" description="Helical" evidence="1">
    <location>
        <begin position="117"/>
        <end position="135"/>
    </location>
</feature>
<gene>
    <name evidence="2" type="ORF">C473_13349</name>
</gene>
<organism evidence="2 3">
    <name type="scientific">Halorubrum distributum JCM 10247</name>
    <dbReference type="NCBI Taxonomy" id="1227486"/>
    <lineage>
        <taxon>Archaea</taxon>
        <taxon>Methanobacteriati</taxon>
        <taxon>Methanobacteriota</taxon>
        <taxon>Stenosarchaea group</taxon>
        <taxon>Halobacteria</taxon>
        <taxon>Halobacteriales</taxon>
        <taxon>Haloferacaceae</taxon>
        <taxon>Halorubrum</taxon>
        <taxon>Halorubrum distributum group</taxon>
    </lineage>
</organism>
<evidence type="ECO:0000256" key="1">
    <source>
        <dbReference type="SAM" id="Phobius"/>
    </source>
</evidence>
<feature type="transmembrane region" description="Helical" evidence="1">
    <location>
        <begin position="23"/>
        <end position="42"/>
    </location>
</feature>
<dbReference type="InterPro" id="IPR009339">
    <property type="entry name" value="DUF998"/>
</dbReference>
<protein>
    <recommendedName>
        <fullName evidence="4">DUF998 domain-containing protein</fullName>
    </recommendedName>
</protein>
<evidence type="ECO:0008006" key="4">
    <source>
        <dbReference type="Google" id="ProtNLM"/>
    </source>
</evidence>
<feature type="transmembrane region" description="Helical" evidence="1">
    <location>
        <begin position="75"/>
        <end position="97"/>
    </location>
</feature>
<comment type="caution">
    <text evidence="2">The sequence shown here is derived from an EMBL/GenBank/DDBJ whole genome shotgun (WGS) entry which is preliminary data.</text>
</comment>